<protein>
    <recommendedName>
        <fullName evidence="1">DUF6973 domain-containing protein</fullName>
    </recommendedName>
</protein>
<dbReference type="RefSeq" id="WP_072910813.1">
    <property type="nucleotide sequence ID" value="NZ_FRAR01000006.1"/>
</dbReference>
<evidence type="ECO:0000313" key="2">
    <source>
        <dbReference type="EMBL" id="SHK07760.1"/>
    </source>
</evidence>
<dbReference type="EMBL" id="FRAR01000006">
    <property type="protein sequence ID" value="SHK07760.1"/>
    <property type="molecule type" value="Genomic_DNA"/>
</dbReference>
<accession>A0A1M6PIN3</accession>
<proteinExistence type="predicted"/>
<dbReference type="InterPro" id="IPR054246">
    <property type="entry name" value="DUF6973"/>
</dbReference>
<dbReference type="AlphaFoldDB" id="A0A1M6PIN3"/>
<evidence type="ECO:0000313" key="3">
    <source>
        <dbReference type="Proteomes" id="UP000183997"/>
    </source>
</evidence>
<name>A0A1M6PIN3_9FIRM</name>
<evidence type="ECO:0000259" key="1">
    <source>
        <dbReference type="Pfam" id="PF22322"/>
    </source>
</evidence>
<dbReference type="Proteomes" id="UP000183997">
    <property type="component" value="Unassembled WGS sequence"/>
</dbReference>
<dbReference type="Pfam" id="PF22322">
    <property type="entry name" value="DUF6973"/>
    <property type="match status" value="1"/>
</dbReference>
<reference evidence="3" key="1">
    <citation type="submission" date="2016-11" db="EMBL/GenBank/DDBJ databases">
        <authorList>
            <person name="Varghese N."/>
            <person name="Submissions S."/>
        </authorList>
    </citation>
    <scope>NUCLEOTIDE SEQUENCE [LARGE SCALE GENOMIC DNA]</scope>
    <source>
        <strain evidence="3">DSM 10349</strain>
    </source>
</reference>
<gene>
    <name evidence="2" type="ORF">SAMN02745123_00606</name>
</gene>
<sequence>MKKIAIFLITIMLFSISIVPVSFAKNSDKPEKIKLKHSKDMSDLRGKVKKIHKDVVVNKDPKQYSQEEETQMKEIIEDLEILLLELEDRSSPLFKIQKASAEYTTPELARYTEIIMDLLEPNLTNEDIIAGFDASNIARDDAVQYAKDHNYYSNGTLITWDNEADAFRHFSWNYILSNGIGTSKTKIITDNHEFSYAAAKIYQNSNSSNIIFEAAEFALQAKIGCSQSESAFLNMFTDKPTFMDFINNGRGRYYAKTYSSLGHHEAFAKALREGMTIISLNQIDSIQKSVAYSIYSGSL</sequence>
<dbReference type="OrthoDB" id="1432909at2"/>
<organism evidence="2 3">
    <name type="scientific">Desulforamulus aeronauticus DSM 10349</name>
    <dbReference type="NCBI Taxonomy" id="1121421"/>
    <lineage>
        <taxon>Bacteria</taxon>
        <taxon>Bacillati</taxon>
        <taxon>Bacillota</taxon>
        <taxon>Clostridia</taxon>
        <taxon>Eubacteriales</taxon>
        <taxon>Peptococcaceae</taxon>
        <taxon>Desulforamulus</taxon>
    </lineage>
</organism>
<feature type="domain" description="DUF6973" evidence="1">
    <location>
        <begin position="138"/>
        <end position="272"/>
    </location>
</feature>
<keyword evidence="3" id="KW-1185">Reference proteome</keyword>